<evidence type="ECO:0000256" key="1">
    <source>
        <dbReference type="SAM" id="Phobius"/>
    </source>
</evidence>
<dbReference type="PANTHER" id="PTHR39165">
    <property type="entry name" value="IG HYPOTHETICAL 17883"/>
    <property type="match status" value="1"/>
</dbReference>
<evidence type="ECO:0008006" key="4">
    <source>
        <dbReference type="Google" id="ProtNLM"/>
    </source>
</evidence>
<dbReference type="AlphaFoldDB" id="A0A1F5EEJ6"/>
<sequence>MIPALPGVPLVFLGILIYAFYTNFTIISLSTILLFAGLMILSIIVDYTSGLIGAKKLGATKYGIWGGLIGLLIGLVFSPFGFISVILMPLVGTITGELIGGKKIFESSQIGIGTLIGYLIAIIIDLSIAGWMILTFVKIIV</sequence>
<keyword evidence="1" id="KW-1133">Transmembrane helix</keyword>
<proteinExistence type="predicted"/>
<dbReference type="EMBL" id="MEZV01000051">
    <property type="protein sequence ID" value="OGD65808.1"/>
    <property type="molecule type" value="Genomic_DNA"/>
</dbReference>
<organism evidence="2 3">
    <name type="scientific">Candidatus Berkelbacteria bacterium RIFCSPHIGHO2_12_FULL_36_9</name>
    <dbReference type="NCBI Taxonomy" id="1797469"/>
    <lineage>
        <taxon>Bacteria</taxon>
        <taxon>Candidatus Berkelbacteria</taxon>
    </lineage>
</organism>
<dbReference type="InterPro" id="IPR007403">
    <property type="entry name" value="DUF456"/>
</dbReference>
<feature type="transmembrane region" description="Helical" evidence="1">
    <location>
        <begin position="64"/>
        <end position="90"/>
    </location>
</feature>
<protein>
    <recommendedName>
        <fullName evidence="4">DUF456 domain-containing protein</fullName>
    </recommendedName>
</protein>
<keyword evidence="1" id="KW-0812">Transmembrane</keyword>
<evidence type="ECO:0000313" key="2">
    <source>
        <dbReference type="EMBL" id="OGD65808.1"/>
    </source>
</evidence>
<comment type="caution">
    <text evidence="2">The sequence shown here is derived from an EMBL/GenBank/DDBJ whole genome shotgun (WGS) entry which is preliminary data.</text>
</comment>
<dbReference type="STRING" id="1797469.A3F08_01815"/>
<feature type="transmembrane region" description="Helical" evidence="1">
    <location>
        <begin position="110"/>
        <end position="137"/>
    </location>
</feature>
<reference evidence="2 3" key="1">
    <citation type="journal article" date="2016" name="Nat. Commun.">
        <title>Thousands of microbial genomes shed light on interconnected biogeochemical processes in an aquifer system.</title>
        <authorList>
            <person name="Anantharaman K."/>
            <person name="Brown C.T."/>
            <person name="Hug L.A."/>
            <person name="Sharon I."/>
            <person name="Castelle C.J."/>
            <person name="Probst A.J."/>
            <person name="Thomas B.C."/>
            <person name="Singh A."/>
            <person name="Wilkins M.J."/>
            <person name="Karaoz U."/>
            <person name="Brodie E.L."/>
            <person name="Williams K.H."/>
            <person name="Hubbard S.S."/>
            <person name="Banfield J.F."/>
        </authorList>
    </citation>
    <scope>NUCLEOTIDE SEQUENCE [LARGE SCALE GENOMIC DNA]</scope>
</reference>
<dbReference type="Pfam" id="PF04306">
    <property type="entry name" value="DUF456"/>
    <property type="match status" value="1"/>
</dbReference>
<dbReference type="Proteomes" id="UP000176451">
    <property type="component" value="Unassembled WGS sequence"/>
</dbReference>
<keyword evidence="1" id="KW-0472">Membrane</keyword>
<accession>A0A1F5EEJ6</accession>
<feature type="transmembrane region" description="Helical" evidence="1">
    <location>
        <begin position="32"/>
        <end position="52"/>
    </location>
</feature>
<evidence type="ECO:0000313" key="3">
    <source>
        <dbReference type="Proteomes" id="UP000176451"/>
    </source>
</evidence>
<name>A0A1F5EEJ6_9BACT</name>
<feature type="transmembrane region" description="Helical" evidence="1">
    <location>
        <begin position="7"/>
        <end position="26"/>
    </location>
</feature>
<gene>
    <name evidence="2" type="ORF">A3F08_01815</name>
</gene>
<dbReference type="PANTHER" id="PTHR39165:SF1">
    <property type="entry name" value="DUF456 DOMAIN-CONTAINING PROTEIN"/>
    <property type="match status" value="1"/>
</dbReference>